<gene>
    <name evidence="4" type="ORF">C0W53_22905</name>
</gene>
<dbReference type="Gene3D" id="3.40.50.2300">
    <property type="match status" value="1"/>
</dbReference>
<protein>
    <submittedName>
        <fullName evidence="4">Chemotaxis protein CheV</fullName>
    </submittedName>
</protein>
<keyword evidence="1" id="KW-0597">Phosphoprotein</keyword>
<dbReference type="PANTHER" id="PTHR47233">
    <property type="entry name" value="CHEMOTAXIS PROTEIN CHEV"/>
    <property type="match status" value="1"/>
</dbReference>
<dbReference type="InterPro" id="IPR036061">
    <property type="entry name" value="CheW-like_dom_sf"/>
</dbReference>
<evidence type="ECO:0000259" key="2">
    <source>
        <dbReference type="PROSITE" id="PS50110"/>
    </source>
</evidence>
<dbReference type="GO" id="GO:0006935">
    <property type="term" value="P:chemotaxis"/>
    <property type="evidence" value="ECO:0007669"/>
    <property type="project" value="InterPro"/>
</dbReference>
<feature type="domain" description="Response regulatory" evidence="2">
    <location>
        <begin position="181"/>
        <end position="305"/>
    </location>
</feature>
<dbReference type="InterPro" id="IPR002545">
    <property type="entry name" value="CheW-lke_dom"/>
</dbReference>
<sequence length="308" mass="34458">MTELLSNENQRTQLMGQNRMEFLLFKLDNSTQSYAINVFKVREAQPCPKLTRIPCMHQYIRGVAHIRGQNISIIDLRAASGGQPIDETSEAFVIITEYNSTVQGFLVASVDQIINLNWKNILPPPEGLGKNNYLTSVAQVGDDLVDIIDVEKILDEINPNNINISDVINNKTIPDNLEGKFIFIADDSSVARHQLKRTINEMGIDVIEAHNGAEALEMLHEINNTENLRENLLMVISDIEMPKMDGYTLCSTIKTSEELKDIYVILHSSLSGMCDNSVFDKFGANDFIPKFSPDVLTDAIIAGIYAIR</sequence>
<dbReference type="PROSITE" id="PS50110">
    <property type="entry name" value="RESPONSE_REGULATORY"/>
    <property type="match status" value="1"/>
</dbReference>
<organism evidence="4 5">
    <name type="scientific">Photobacterium kishitanii</name>
    <dbReference type="NCBI Taxonomy" id="318456"/>
    <lineage>
        <taxon>Bacteria</taxon>
        <taxon>Pseudomonadati</taxon>
        <taxon>Pseudomonadota</taxon>
        <taxon>Gammaproteobacteria</taxon>
        <taxon>Vibrionales</taxon>
        <taxon>Vibrionaceae</taxon>
        <taxon>Photobacterium</taxon>
    </lineage>
</organism>
<reference evidence="4 5" key="1">
    <citation type="submission" date="2018-01" db="EMBL/GenBank/DDBJ databases">
        <title>Whole genome sequencing of Histamine producing bacteria.</title>
        <authorList>
            <person name="Butler K."/>
        </authorList>
    </citation>
    <scope>NUCLEOTIDE SEQUENCE [LARGE SCALE GENOMIC DNA]</scope>
    <source>
        <strain evidence="4 5">A1-4</strain>
    </source>
</reference>
<dbReference type="GO" id="GO:0000160">
    <property type="term" value="P:phosphorelay signal transduction system"/>
    <property type="evidence" value="ECO:0007669"/>
    <property type="project" value="InterPro"/>
</dbReference>
<evidence type="ECO:0000313" key="5">
    <source>
        <dbReference type="Proteomes" id="UP000240728"/>
    </source>
</evidence>
<comment type="caution">
    <text evidence="4">The sequence shown here is derived from an EMBL/GenBank/DDBJ whole genome shotgun (WGS) entry which is preliminary data.</text>
</comment>
<evidence type="ECO:0000313" key="4">
    <source>
        <dbReference type="EMBL" id="PSX38697.1"/>
    </source>
</evidence>
<dbReference type="Proteomes" id="UP000240728">
    <property type="component" value="Unassembled WGS sequence"/>
</dbReference>
<dbReference type="Gene3D" id="2.30.30.40">
    <property type="entry name" value="SH3 Domains"/>
    <property type="match status" value="1"/>
</dbReference>
<name>A0AAX0YP89_9GAMM</name>
<keyword evidence="5" id="KW-1185">Reference proteome</keyword>
<dbReference type="EMBL" id="PYOZ01000037">
    <property type="protein sequence ID" value="PSX38697.1"/>
    <property type="molecule type" value="Genomic_DNA"/>
</dbReference>
<evidence type="ECO:0000259" key="3">
    <source>
        <dbReference type="PROSITE" id="PS50851"/>
    </source>
</evidence>
<dbReference type="RefSeq" id="WP_045043240.1">
    <property type="nucleotide sequence ID" value="NZ_JAUZMX010000003.1"/>
</dbReference>
<dbReference type="Pfam" id="PF01584">
    <property type="entry name" value="CheW"/>
    <property type="match status" value="1"/>
</dbReference>
<evidence type="ECO:0000256" key="1">
    <source>
        <dbReference type="PROSITE-ProRule" id="PRU00169"/>
    </source>
</evidence>
<proteinExistence type="predicted"/>
<feature type="modified residue" description="4-aspartylphosphate" evidence="1">
    <location>
        <position position="238"/>
    </location>
</feature>
<dbReference type="SMART" id="SM00448">
    <property type="entry name" value="REC"/>
    <property type="match status" value="1"/>
</dbReference>
<accession>A0AAX0YP89</accession>
<dbReference type="SMART" id="SM00260">
    <property type="entry name" value="CheW"/>
    <property type="match status" value="1"/>
</dbReference>
<dbReference type="InterPro" id="IPR011006">
    <property type="entry name" value="CheY-like_superfamily"/>
</dbReference>
<feature type="domain" description="CheW-like" evidence="3">
    <location>
        <begin position="19"/>
        <end position="159"/>
    </location>
</feature>
<dbReference type="InterPro" id="IPR024181">
    <property type="entry name" value="Chemotax_regulator_CheV"/>
</dbReference>
<dbReference type="Gene3D" id="2.40.50.180">
    <property type="entry name" value="CheA-289, Domain 4"/>
    <property type="match status" value="1"/>
</dbReference>
<dbReference type="AlphaFoldDB" id="A0AAX0YP89"/>
<dbReference type="PROSITE" id="PS50851">
    <property type="entry name" value="CHEW"/>
    <property type="match status" value="1"/>
</dbReference>
<dbReference type="SUPFAM" id="SSF52172">
    <property type="entry name" value="CheY-like"/>
    <property type="match status" value="1"/>
</dbReference>
<dbReference type="PIRSF" id="PIRSF002867">
    <property type="entry name" value="CheV"/>
    <property type="match status" value="1"/>
</dbReference>
<dbReference type="Pfam" id="PF00072">
    <property type="entry name" value="Response_reg"/>
    <property type="match status" value="1"/>
</dbReference>
<dbReference type="SUPFAM" id="SSF50341">
    <property type="entry name" value="CheW-like"/>
    <property type="match status" value="1"/>
</dbReference>
<dbReference type="InterPro" id="IPR001789">
    <property type="entry name" value="Sig_transdc_resp-reg_receiver"/>
</dbReference>
<dbReference type="PANTHER" id="PTHR47233:SF3">
    <property type="entry name" value="CHEMOTAXIS PROTEIN CHEV"/>
    <property type="match status" value="1"/>
</dbReference>